<evidence type="ECO:0000256" key="6">
    <source>
        <dbReference type="ARBA" id="ARBA00022741"/>
    </source>
</evidence>
<dbReference type="InterPro" id="IPR018095">
    <property type="entry name" value="Thymidylate_kin_CS"/>
</dbReference>
<comment type="catalytic activity">
    <reaction evidence="9 10">
        <text>dTMP + ATP = dTDP + ADP</text>
        <dbReference type="Rhea" id="RHEA:13517"/>
        <dbReference type="ChEBI" id="CHEBI:30616"/>
        <dbReference type="ChEBI" id="CHEBI:58369"/>
        <dbReference type="ChEBI" id="CHEBI:63528"/>
        <dbReference type="ChEBI" id="CHEBI:456216"/>
        <dbReference type="EC" id="2.7.4.9"/>
    </reaction>
</comment>
<organism evidence="12 13">
    <name type="scientific">Nocardia higoensis</name>
    <dbReference type="NCBI Taxonomy" id="228599"/>
    <lineage>
        <taxon>Bacteria</taxon>
        <taxon>Bacillati</taxon>
        <taxon>Actinomycetota</taxon>
        <taxon>Actinomycetes</taxon>
        <taxon>Mycobacteriales</taxon>
        <taxon>Nocardiaceae</taxon>
        <taxon>Nocardia</taxon>
    </lineage>
</organism>
<dbReference type="InterPro" id="IPR018094">
    <property type="entry name" value="Thymidylate_kinase"/>
</dbReference>
<dbReference type="GO" id="GO:0004798">
    <property type="term" value="F:dTMP kinase activity"/>
    <property type="evidence" value="ECO:0007669"/>
    <property type="project" value="UniProtKB-EC"/>
</dbReference>
<dbReference type="RefSeq" id="WP_195001804.1">
    <property type="nucleotide sequence ID" value="NZ_JADLQN010000001.1"/>
</dbReference>
<keyword evidence="7 10" id="KW-0418">Kinase</keyword>
<dbReference type="InterPro" id="IPR039430">
    <property type="entry name" value="Thymidylate_kin-like_dom"/>
</dbReference>
<proteinExistence type="inferred from homology"/>
<comment type="caution">
    <text evidence="12">The sequence shown here is derived from an EMBL/GenBank/DDBJ whole genome shotgun (WGS) entry which is preliminary data.</text>
</comment>
<dbReference type="EMBL" id="JADLQN010000001">
    <property type="protein sequence ID" value="MBF6355170.1"/>
    <property type="molecule type" value="Genomic_DNA"/>
</dbReference>
<keyword evidence="8 10" id="KW-0067">ATP-binding</keyword>
<dbReference type="HAMAP" id="MF_00165">
    <property type="entry name" value="Thymidylate_kinase"/>
    <property type="match status" value="1"/>
</dbReference>
<comment type="caution">
    <text evidence="10">Lacks conserved residue(s) required for the propagation of feature annotation.</text>
</comment>
<evidence type="ECO:0000256" key="9">
    <source>
        <dbReference type="ARBA" id="ARBA00048743"/>
    </source>
</evidence>
<keyword evidence="5 10" id="KW-0545">Nucleotide biosynthesis</keyword>
<evidence type="ECO:0000256" key="8">
    <source>
        <dbReference type="ARBA" id="ARBA00022840"/>
    </source>
</evidence>
<keyword evidence="6 10" id="KW-0547">Nucleotide-binding</keyword>
<keyword evidence="4 10" id="KW-0808">Transferase</keyword>
<dbReference type="Gene3D" id="3.40.50.300">
    <property type="entry name" value="P-loop containing nucleotide triphosphate hydrolases"/>
    <property type="match status" value="1"/>
</dbReference>
<accession>A0ABS0D9Q1</accession>
<comment type="function">
    <text evidence="10">Phosphorylation of dTMP to form dTDP in both de novo and salvage pathways of dTTP synthesis.</text>
</comment>
<reference evidence="12 13" key="1">
    <citation type="submission" date="2020-10" db="EMBL/GenBank/DDBJ databases">
        <title>Identification of Nocardia species via Next-generation sequencing and recognition of intraspecies genetic diversity.</title>
        <authorList>
            <person name="Li P."/>
            <person name="Li P."/>
            <person name="Lu B."/>
        </authorList>
    </citation>
    <scope>NUCLEOTIDE SEQUENCE [LARGE SCALE GENOMIC DNA]</scope>
    <source>
        <strain evidence="12 13">BJ06-0143</strain>
    </source>
</reference>
<evidence type="ECO:0000256" key="1">
    <source>
        <dbReference type="ARBA" id="ARBA00009776"/>
    </source>
</evidence>
<dbReference type="NCBIfam" id="NF005923">
    <property type="entry name" value="PRK07933.1"/>
    <property type="match status" value="1"/>
</dbReference>
<keyword evidence="13" id="KW-1185">Reference proteome</keyword>
<dbReference type="Pfam" id="PF02223">
    <property type="entry name" value="Thymidylate_kin"/>
    <property type="match status" value="1"/>
</dbReference>
<gene>
    <name evidence="10" type="primary">tmk</name>
    <name evidence="12" type="ORF">IU449_11560</name>
</gene>
<evidence type="ECO:0000256" key="5">
    <source>
        <dbReference type="ARBA" id="ARBA00022727"/>
    </source>
</evidence>
<evidence type="ECO:0000256" key="10">
    <source>
        <dbReference type="HAMAP-Rule" id="MF_00165"/>
    </source>
</evidence>
<dbReference type="PANTHER" id="PTHR10344">
    <property type="entry name" value="THYMIDYLATE KINASE"/>
    <property type="match status" value="1"/>
</dbReference>
<name>A0ABS0D9Q1_9NOCA</name>
<evidence type="ECO:0000313" key="12">
    <source>
        <dbReference type="EMBL" id="MBF6355170.1"/>
    </source>
</evidence>
<evidence type="ECO:0000256" key="4">
    <source>
        <dbReference type="ARBA" id="ARBA00022679"/>
    </source>
</evidence>
<dbReference type="PROSITE" id="PS01331">
    <property type="entry name" value="THYMIDYLATE_KINASE"/>
    <property type="match status" value="1"/>
</dbReference>
<evidence type="ECO:0000256" key="3">
    <source>
        <dbReference type="ARBA" id="ARBA00017144"/>
    </source>
</evidence>
<dbReference type="InterPro" id="IPR027417">
    <property type="entry name" value="P-loop_NTPase"/>
</dbReference>
<protein>
    <recommendedName>
        <fullName evidence="3 10">Thymidylate kinase</fullName>
        <ecNumber evidence="2 10">2.7.4.9</ecNumber>
    </recommendedName>
    <alternativeName>
        <fullName evidence="10">dTMP kinase</fullName>
    </alternativeName>
</protein>
<evidence type="ECO:0000256" key="2">
    <source>
        <dbReference type="ARBA" id="ARBA00012980"/>
    </source>
</evidence>
<evidence type="ECO:0000259" key="11">
    <source>
        <dbReference type="Pfam" id="PF02223"/>
    </source>
</evidence>
<evidence type="ECO:0000313" key="13">
    <source>
        <dbReference type="Proteomes" id="UP000707731"/>
    </source>
</evidence>
<dbReference type="CDD" id="cd01672">
    <property type="entry name" value="TMPK"/>
    <property type="match status" value="1"/>
</dbReference>
<feature type="domain" description="Thymidylate kinase-like" evidence="11">
    <location>
        <begin position="10"/>
        <end position="188"/>
    </location>
</feature>
<sequence length="218" mass="23773">MSDHQVLIALEGLDGAGKRTLTDAVVAALGARGVRAATLAFPRYGRSVHADLASEALHGAHGDLASSVYAMALMFALDRADARDELSKLLAANDIVILDRYVASNAAYNAARLHQSADGEIVGWTADLEFGRFGLPVPDVQLLLDVDTELAAERARKRTELDGNRPLDAYERDGGLQRRTLAVYRELADRNWYGPWWTYRPGDDPTALAARLAEMIAR</sequence>
<comment type="similarity">
    <text evidence="1 10">Belongs to the thymidylate kinase family.</text>
</comment>
<dbReference type="Proteomes" id="UP000707731">
    <property type="component" value="Unassembled WGS sequence"/>
</dbReference>
<evidence type="ECO:0000256" key="7">
    <source>
        <dbReference type="ARBA" id="ARBA00022777"/>
    </source>
</evidence>
<dbReference type="SUPFAM" id="SSF52540">
    <property type="entry name" value="P-loop containing nucleoside triphosphate hydrolases"/>
    <property type="match status" value="1"/>
</dbReference>
<dbReference type="EC" id="2.7.4.9" evidence="2 10"/>
<dbReference type="PANTHER" id="PTHR10344:SF4">
    <property type="entry name" value="UMP-CMP KINASE 2, MITOCHONDRIAL"/>
    <property type="match status" value="1"/>
</dbReference>